<proteinExistence type="predicted"/>
<keyword evidence="1" id="KW-1133">Transmembrane helix</keyword>
<keyword evidence="1" id="KW-0472">Membrane</keyword>
<protein>
    <submittedName>
        <fullName evidence="2">Uncharacterized protein</fullName>
    </submittedName>
</protein>
<dbReference type="AlphaFoldDB" id="A0A239PBR8"/>
<keyword evidence="1" id="KW-0812">Transmembrane</keyword>
<reference evidence="2 3" key="1">
    <citation type="submission" date="2017-06" db="EMBL/GenBank/DDBJ databases">
        <authorList>
            <person name="Kim H.J."/>
            <person name="Triplett B.A."/>
        </authorList>
    </citation>
    <scope>NUCLEOTIDE SEQUENCE [LARGE SCALE GENOMIC DNA]</scope>
    <source>
        <strain evidence="2 3">CGMCC 4.5593</strain>
    </source>
</reference>
<name>A0A239PBR8_9ACTN</name>
<keyword evidence="3" id="KW-1185">Reference proteome</keyword>
<dbReference type="EMBL" id="FZPH01000017">
    <property type="protein sequence ID" value="SNT64395.1"/>
    <property type="molecule type" value="Genomic_DNA"/>
</dbReference>
<feature type="transmembrane region" description="Helical" evidence="1">
    <location>
        <begin position="30"/>
        <end position="51"/>
    </location>
</feature>
<evidence type="ECO:0000313" key="3">
    <source>
        <dbReference type="Proteomes" id="UP000198362"/>
    </source>
</evidence>
<evidence type="ECO:0000313" key="2">
    <source>
        <dbReference type="EMBL" id="SNT64395.1"/>
    </source>
</evidence>
<gene>
    <name evidence="2" type="ORF">SAMN05421812_11719</name>
</gene>
<feature type="transmembrane region" description="Helical" evidence="1">
    <location>
        <begin position="63"/>
        <end position="84"/>
    </location>
</feature>
<dbReference type="Proteomes" id="UP000198362">
    <property type="component" value="Unassembled WGS sequence"/>
</dbReference>
<accession>A0A239PBR8</accession>
<sequence>MSPAGDIDGAAPHNSHMDADLVLVTPRPRAAGSAVTAVVMALVVGGVGWGMWRLADASGRVRWTAWVLLGVVGLVALRALAVHLRQVGTWLRWRGRPLPALRLTASGLDYSAAYTGEFELHVSWAVPMTCAYRQGVDNTGFFWCLYAPVIEGLDGRPAFLPREWPLDPDEMRAERQQLAKAAGVEADSPVLLHLVTYGTPIVINPYLLPADLVDAADERLRAHTDGRCTLRPPEHRVGPTTRSKIF</sequence>
<organism evidence="2 3">
    <name type="scientific">Asanoa hainanensis</name>
    <dbReference type="NCBI Taxonomy" id="560556"/>
    <lineage>
        <taxon>Bacteria</taxon>
        <taxon>Bacillati</taxon>
        <taxon>Actinomycetota</taxon>
        <taxon>Actinomycetes</taxon>
        <taxon>Micromonosporales</taxon>
        <taxon>Micromonosporaceae</taxon>
        <taxon>Asanoa</taxon>
    </lineage>
</organism>
<evidence type="ECO:0000256" key="1">
    <source>
        <dbReference type="SAM" id="Phobius"/>
    </source>
</evidence>